<feature type="region of interest" description="Disordered" evidence="1">
    <location>
        <begin position="228"/>
        <end position="248"/>
    </location>
</feature>
<evidence type="ECO:0000256" key="1">
    <source>
        <dbReference type="SAM" id="MobiDB-lite"/>
    </source>
</evidence>
<gene>
    <name evidence="2" type="ORF">MICPUN_108030</name>
</gene>
<evidence type="ECO:0000313" key="3">
    <source>
        <dbReference type="Proteomes" id="UP000002009"/>
    </source>
</evidence>
<dbReference type="KEGG" id="mis:MICPUN_108030"/>
<keyword evidence="3" id="KW-1185">Reference proteome</keyword>
<feature type="region of interest" description="Disordered" evidence="1">
    <location>
        <begin position="1"/>
        <end position="24"/>
    </location>
</feature>
<dbReference type="RefSeq" id="XP_002501215.1">
    <property type="nucleotide sequence ID" value="XM_002501169.1"/>
</dbReference>
<dbReference type="Proteomes" id="UP000002009">
    <property type="component" value="Chromosome 4"/>
</dbReference>
<accession>C1E592</accession>
<dbReference type="GeneID" id="8242880"/>
<feature type="region of interest" description="Disordered" evidence="1">
    <location>
        <begin position="116"/>
        <end position="157"/>
    </location>
</feature>
<feature type="region of interest" description="Disordered" evidence="1">
    <location>
        <begin position="271"/>
        <end position="293"/>
    </location>
</feature>
<sequence length="355" mass="37377">MVAEREARAKAEEETAAREAEEKAELVRRIRSEEDADLRAALEASAAEDAAKKAAVEEAEAQEAAEMEAAIAASLAAEAEAKRFADEVAKKEAEELAEAERVNAIELEKAEYAAATRSSEIYDGRSSNGSDGDEPVNEAKRIENNLARKPLGGGGGQVVKLPAIGKTGLPPVGRLPKITASGGVGGTAIRSAGCTAPASVDFAPAFTSSSVREAAAAAAAAQKNMLRGQGVADGGGASTPAASPERERAFIDEQRRLLVAKKNAERERELQEWSVSSMNPLFDDSSRPSTAASVRMRPMVEPVGPGVNSAGLTDEEQAAKREALRLELAKKMKEELNAKRMGTVQAWGEPAEQQV</sequence>
<dbReference type="EMBL" id="CP001325">
    <property type="protein sequence ID" value="ACO62473.1"/>
    <property type="molecule type" value="Genomic_DNA"/>
</dbReference>
<proteinExistence type="predicted"/>
<reference evidence="2 3" key="1">
    <citation type="journal article" date="2009" name="Science">
        <title>Green evolution and dynamic adaptations revealed by genomes of the marine picoeukaryotes Micromonas.</title>
        <authorList>
            <person name="Worden A.Z."/>
            <person name="Lee J.H."/>
            <person name="Mock T."/>
            <person name="Rouze P."/>
            <person name="Simmons M.P."/>
            <person name="Aerts A.L."/>
            <person name="Allen A.E."/>
            <person name="Cuvelier M.L."/>
            <person name="Derelle E."/>
            <person name="Everett M.V."/>
            <person name="Foulon E."/>
            <person name="Grimwood J."/>
            <person name="Gundlach H."/>
            <person name="Henrissat B."/>
            <person name="Napoli C."/>
            <person name="McDonald S.M."/>
            <person name="Parker M.S."/>
            <person name="Rombauts S."/>
            <person name="Salamov A."/>
            <person name="Von Dassow P."/>
            <person name="Badger J.H."/>
            <person name="Coutinho P.M."/>
            <person name="Demir E."/>
            <person name="Dubchak I."/>
            <person name="Gentemann C."/>
            <person name="Eikrem W."/>
            <person name="Gready J.E."/>
            <person name="John U."/>
            <person name="Lanier W."/>
            <person name="Lindquist E.A."/>
            <person name="Lucas S."/>
            <person name="Mayer K.F."/>
            <person name="Moreau H."/>
            <person name="Not F."/>
            <person name="Otillar R."/>
            <person name="Panaud O."/>
            <person name="Pangilinan J."/>
            <person name="Paulsen I."/>
            <person name="Piegu B."/>
            <person name="Poliakov A."/>
            <person name="Robbens S."/>
            <person name="Schmutz J."/>
            <person name="Toulza E."/>
            <person name="Wyss T."/>
            <person name="Zelensky A."/>
            <person name="Zhou K."/>
            <person name="Armbrust E.V."/>
            <person name="Bhattacharya D."/>
            <person name="Goodenough U.W."/>
            <person name="Van de Peer Y."/>
            <person name="Grigoriev I.V."/>
        </authorList>
    </citation>
    <scope>NUCLEOTIDE SEQUENCE [LARGE SCALE GENOMIC DNA]</scope>
    <source>
        <strain evidence="3">RCC299 / NOUM17</strain>
    </source>
</reference>
<organism evidence="2 3">
    <name type="scientific">Micromonas commoda (strain RCC299 / NOUM17 / CCMP2709)</name>
    <name type="common">Picoplanktonic green alga</name>
    <dbReference type="NCBI Taxonomy" id="296587"/>
    <lineage>
        <taxon>Eukaryota</taxon>
        <taxon>Viridiplantae</taxon>
        <taxon>Chlorophyta</taxon>
        <taxon>Mamiellophyceae</taxon>
        <taxon>Mamiellales</taxon>
        <taxon>Mamiellaceae</taxon>
        <taxon>Micromonas</taxon>
    </lineage>
</organism>
<name>C1E592_MICCC</name>
<dbReference type="InParanoid" id="C1E592"/>
<evidence type="ECO:0000313" key="2">
    <source>
        <dbReference type="EMBL" id="ACO62473.1"/>
    </source>
</evidence>
<dbReference type="AlphaFoldDB" id="C1E592"/>
<protein>
    <submittedName>
        <fullName evidence="2">Uncharacterized protein</fullName>
    </submittedName>
</protein>